<keyword evidence="1" id="KW-0812">Transmembrane</keyword>
<evidence type="ECO:0000313" key="2">
    <source>
        <dbReference type="EMBL" id="PAV18463.1"/>
    </source>
</evidence>
<dbReference type="InParanoid" id="A0A286UFU0"/>
<name>A0A286UFU0_9AGAM</name>
<keyword evidence="3" id="KW-1185">Reference proteome</keyword>
<dbReference type="EMBL" id="NBII01000005">
    <property type="protein sequence ID" value="PAV18463.1"/>
    <property type="molecule type" value="Genomic_DNA"/>
</dbReference>
<accession>A0A286UFU0</accession>
<gene>
    <name evidence="2" type="ORF">PNOK_0530500</name>
</gene>
<keyword evidence="1" id="KW-0472">Membrane</keyword>
<protein>
    <submittedName>
        <fullName evidence="2">Uncharacterized protein</fullName>
    </submittedName>
</protein>
<organism evidence="2 3">
    <name type="scientific">Pyrrhoderma noxium</name>
    <dbReference type="NCBI Taxonomy" id="2282107"/>
    <lineage>
        <taxon>Eukaryota</taxon>
        <taxon>Fungi</taxon>
        <taxon>Dikarya</taxon>
        <taxon>Basidiomycota</taxon>
        <taxon>Agaricomycotina</taxon>
        <taxon>Agaricomycetes</taxon>
        <taxon>Hymenochaetales</taxon>
        <taxon>Hymenochaetaceae</taxon>
        <taxon>Pyrrhoderma</taxon>
    </lineage>
</organism>
<dbReference type="AlphaFoldDB" id="A0A286UFU0"/>
<evidence type="ECO:0000313" key="3">
    <source>
        <dbReference type="Proteomes" id="UP000217199"/>
    </source>
</evidence>
<evidence type="ECO:0000256" key="1">
    <source>
        <dbReference type="SAM" id="Phobius"/>
    </source>
</evidence>
<proteinExistence type="predicted"/>
<sequence>MDSVDPVLLREEPCLLLAVAVVVALLFAVQLVYNGLVELGKSEELSLEVMVVSLKKEASDYFTETDEGCNSRDDCMPLVFIGAQCSQEVLDLLIIWEEDIPSLSMGSRPIGVLNSLSIIASW</sequence>
<comment type="caution">
    <text evidence="2">The sequence shown here is derived from an EMBL/GenBank/DDBJ whole genome shotgun (WGS) entry which is preliminary data.</text>
</comment>
<reference evidence="2 3" key="1">
    <citation type="journal article" date="2017" name="Mol. Ecol.">
        <title>Comparative and population genomic landscape of Phellinus noxius: A hypervariable fungus causing root rot in trees.</title>
        <authorList>
            <person name="Chung C.L."/>
            <person name="Lee T.J."/>
            <person name="Akiba M."/>
            <person name="Lee H.H."/>
            <person name="Kuo T.H."/>
            <person name="Liu D."/>
            <person name="Ke H.M."/>
            <person name="Yokoi T."/>
            <person name="Roa M.B."/>
            <person name="Lu M.J."/>
            <person name="Chang Y.Y."/>
            <person name="Ann P.J."/>
            <person name="Tsai J.N."/>
            <person name="Chen C.Y."/>
            <person name="Tzean S.S."/>
            <person name="Ota Y."/>
            <person name="Hattori T."/>
            <person name="Sahashi N."/>
            <person name="Liou R.F."/>
            <person name="Kikuchi T."/>
            <person name="Tsai I.J."/>
        </authorList>
    </citation>
    <scope>NUCLEOTIDE SEQUENCE [LARGE SCALE GENOMIC DNA]</scope>
    <source>
        <strain evidence="2 3">FFPRI411160</strain>
    </source>
</reference>
<keyword evidence="1" id="KW-1133">Transmembrane helix</keyword>
<dbReference type="Proteomes" id="UP000217199">
    <property type="component" value="Unassembled WGS sequence"/>
</dbReference>
<feature type="transmembrane region" description="Helical" evidence="1">
    <location>
        <begin position="15"/>
        <end position="33"/>
    </location>
</feature>